<feature type="transmembrane region" description="Helical" evidence="1">
    <location>
        <begin position="184"/>
        <end position="207"/>
    </location>
</feature>
<dbReference type="Pfam" id="PF06210">
    <property type="entry name" value="DUF1003"/>
    <property type="match status" value="1"/>
</dbReference>
<evidence type="ECO:0000313" key="3">
    <source>
        <dbReference type="Proteomes" id="UP000014974"/>
    </source>
</evidence>
<comment type="caution">
    <text evidence="2">The sequence shown here is derived from an EMBL/GenBank/DDBJ whole genome shotgun (WGS) entry which is preliminary data.</text>
</comment>
<proteinExistence type="predicted"/>
<reference evidence="2 3" key="1">
    <citation type="journal article" date="2013" name="Genome Announc.">
        <title>Draft Genome Sequence of Cyclobacterium qasimii Strain M12-11BT, Isolated from Arctic Marine Sediment.</title>
        <authorList>
            <person name="Shivaji S."/>
            <person name="Ara S."/>
            <person name="Singh A."/>
            <person name="Kumar Pinnaka A."/>
        </authorList>
    </citation>
    <scope>NUCLEOTIDE SEQUENCE [LARGE SCALE GENOMIC DNA]</scope>
    <source>
        <strain evidence="2 3">M12-11B</strain>
    </source>
</reference>
<dbReference type="STRING" id="641524.ADICYQ_1046"/>
<feature type="transmembrane region" description="Helical" evidence="1">
    <location>
        <begin position="154"/>
        <end position="178"/>
    </location>
</feature>
<dbReference type="eggNOG" id="COG4420">
    <property type="taxonomic scope" value="Bacteria"/>
</dbReference>
<organism evidence="2 3">
    <name type="scientific">Cyclobacterium qasimii M12-11B</name>
    <dbReference type="NCBI Taxonomy" id="641524"/>
    <lineage>
        <taxon>Bacteria</taxon>
        <taxon>Pseudomonadati</taxon>
        <taxon>Bacteroidota</taxon>
        <taxon>Cytophagia</taxon>
        <taxon>Cytophagales</taxon>
        <taxon>Cyclobacteriaceae</taxon>
        <taxon>Cyclobacterium</taxon>
    </lineage>
</organism>
<keyword evidence="1" id="KW-0472">Membrane</keyword>
<dbReference type="PATRIC" id="fig|641524.5.peg.1040"/>
<dbReference type="InterPro" id="IPR010406">
    <property type="entry name" value="DUF1003"/>
</dbReference>
<dbReference type="AlphaFoldDB" id="S7VKY9"/>
<dbReference type="PANTHER" id="PTHR41386">
    <property type="entry name" value="INTEGRAL MEMBRANE PROTEIN-RELATED"/>
    <property type="match status" value="1"/>
</dbReference>
<sequence length="279" mass="32445">MRYSKKENECLYKFTNAYFGLLMEIHKLIAKQGITRGCKPYIKMNKSHLSKKEINRGEVVNGNEIRDGIFDFIKSQYPDFSRESIISIGELNKYRRLYLTKLIEQEKGDLAAIDKDVMDAIRNNSILSENLQEDIDTAITLGQRMADKIASFGGSWTFIIAFFSFLTLWIIANIWLLASNTFDPYPFILLNLMLSCIAAIQAPIIMMSQNRQGQKDRQRAELDYKINLKSELEIQLLNEKIDHLLVHQNKKLLEVQEVQIDYLEDLMKELKNSKPDHKK</sequence>
<dbReference type="Proteomes" id="UP000014974">
    <property type="component" value="Unassembled WGS sequence"/>
</dbReference>
<dbReference type="EMBL" id="ATNM01000049">
    <property type="protein sequence ID" value="EPR70162.1"/>
    <property type="molecule type" value="Genomic_DNA"/>
</dbReference>
<evidence type="ECO:0000313" key="2">
    <source>
        <dbReference type="EMBL" id="EPR70162.1"/>
    </source>
</evidence>
<dbReference type="PANTHER" id="PTHR41386:SF1">
    <property type="entry name" value="MEMBRANE PROTEIN"/>
    <property type="match status" value="1"/>
</dbReference>
<name>S7VKY9_9BACT</name>
<gene>
    <name evidence="2" type="ORF">ADICYQ_1046</name>
</gene>
<keyword evidence="1" id="KW-1133">Transmembrane helix</keyword>
<evidence type="ECO:0000256" key="1">
    <source>
        <dbReference type="SAM" id="Phobius"/>
    </source>
</evidence>
<accession>S7VKY9</accession>
<protein>
    <submittedName>
        <fullName evidence="2">Acid-resistance protein</fullName>
    </submittedName>
</protein>
<keyword evidence="1" id="KW-0812">Transmembrane</keyword>